<gene>
    <name evidence="2" type="ORF">JRA39_003709</name>
</gene>
<dbReference type="EMBL" id="AAZDVE040000041">
    <property type="protein sequence ID" value="EMP9434590.1"/>
    <property type="molecule type" value="Genomic_DNA"/>
</dbReference>
<feature type="transmembrane region" description="Helical" evidence="1">
    <location>
        <begin position="409"/>
        <end position="430"/>
    </location>
</feature>
<dbReference type="AlphaFoldDB" id="A0AAI9I2V7"/>
<evidence type="ECO:0000313" key="2">
    <source>
        <dbReference type="EMBL" id="EMP9434590.1"/>
    </source>
</evidence>
<reference evidence="2" key="1">
    <citation type="submission" date="2024-02" db="EMBL/GenBank/DDBJ databases">
        <authorList>
            <consortium name="Clinical and Environmental Microbiology Branch: Whole genome sequencing antimicrobial resistance pathogens in the healthcare setting"/>
        </authorList>
    </citation>
    <scope>NUCLEOTIDE SEQUENCE</scope>
    <source>
        <strain evidence="2">2020GO-00142</strain>
    </source>
</reference>
<feature type="transmembrane region" description="Helical" evidence="1">
    <location>
        <begin position="436"/>
        <end position="457"/>
    </location>
</feature>
<dbReference type="PANTHER" id="PTHR34219:SF3">
    <property type="entry name" value="BLL7967 PROTEIN"/>
    <property type="match status" value="1"/>
</dbReference>
<dbReference type="Pfam" id="PF03929">
    <property type="entry name" value="PepSY_TM"/>
    <property type="match status" value="1"/>
</dbReference>
<keyword evidence="1" id="KW-0812">Transmembrane</keyword>
<feature type="transmembrane region" description="Helical" evidence="1">
    <location>
        <begin position="326"/>
        <end position="348"/>
    </location>
</feature>
<keyword evidence="1" id="KW-0472">Membrane</keyword>
<dbReference type="InterPro" id="IPR005625">
    <property type="entry name" value="PepSY-ass_TM"/>
</dbReference>
<comment type="caution">
    <text evidence="2">The sequence shown here is derived from an EMBL/GenBank/DDBJ whole genome shotgun (WGS) entry which is preliminary data.</text>
</comment>
<accession>A0AAI9I2V7</accession>
<keyword evidence="1" id="KW-1133">Transmembrane helix</keyword>
<feature type="transmembrane region" description="Helical" evidence="1">
    <location>
        <begin position="124"/>
        <end position="143"/>
    </location>
</feature>
<evidence type="ECO:0000256" key="1">
    <source>
        <dbReference type="SAM" id="Phobius"/>
    </source>
</evidence>
<name>A0AAI9I2V7_PROST</name>
<dbReference type="RefSeq" id="WP_154622653.1">
    <property type="nucleotide sequence ID" value="NZ_JALLDV010000080.1"/>
</dbReference>
<organism evidence="2">
    <name type="scientific">Providencia stuartii</name>
    <dbReference type="NCBI Taxonomy" id="588"/>
    <lineage>
        <taxon>Bacteria</taxon>
        <taxon>Pseudomonadati</taxon>
        <taxon>Pseudomonadota</taxon>
        <taxon>Gammaproteobacteria</taxon>
        <taxon>Enterobacterales</taxon>
        <taxon>Morganellaceae</taxon>
        <taxon>Providencia</taxon>
    </lineage>
</organism>
<feature type="transmembrane region" description="Helical" evidence="1">
    <location>
        <begin position="178"/>
        <end position="200"/>
    </location>
</feature>
<feature type="transmembrane region" description="Helical" evidence="1">
    <location>
        <begin position="383"/>
        <end position="402"/>
    </location>
</feature>
<dbReference type="PANTHER" id="PTHR34219">
    <property type="entry name" value="IRON-REGULATED INNER MEMBRANE PROTEIN-RELATED"/>
    <property type="match status" value="1"/>
</dbReference>
<sequence>MTVPLIRRMSNLHRSAGAFLGVFLFVIMLSGTWSLGSDALRLWWNKAPLSGEHLPLSQLLARQPDSTLVQLPQPANPTITFCLGIGQCDNSYSAISGQPLVQNTPAMWLVTLHKSLFMDFPGRIFISLFGFALAVLLISGFIINRRKLASMMQIPRRRNLRLLIHDLHNGLGLWCYPWLILFAVTGALSGVGALGTVGLASSVNPDHPQLVMQQLMGDFREIASQPPTQGRYQPEQVLTLLEQSYPSFTPQILMRRDNVLIVGGVRAGQPSSANFEQYRFDLHKGQLTGIRDSSEQAFWTRAFISIQPLHYGQYQWLPKLDMVLSVLHFIAGFSGCVLVASGLAMWCWRHSDSPISGVIVGCCGGLLLSTSGLLVVMSLSFSLPMRVFFLFWGAIWVMCMVVKHRRQMLILIASLSALLFFIALACSLWQQPAYLTRINFILLFCGVFLLLALVCVAKLSAPQKSDRSGYERSITE</sequence>
<protein>
    <submittedName>
        <fullName evidence="2">PepSY domain-containing protein</fullName>
    </submittedName>
</protein>
<proteinExistence type="predicted"/>
<feature type="transmembrane region" description="Helical" evidence="1">
    <location>
        <begin position="12"/>
        <end position="35"/>
    </location>
</feature>
<feature type="transmembrane region" description="Helical" evidence="1">
    <location>
        <begin position="355"/>
        <end position="377"/>
    </location>
</feature>